<comment type="caution">
    <text evidence="1">The sequence shown here is derived from an EMBL/GenBank/DDBJ whole genome shotgun (WGS) entry which is preliminary data.</text>
</comment>
<dbReference type="Proteomes" id="UP000019678">
    <property type="component" value="Unassembled WGS sequence"/>
</dbReference>
<gene>
    <name evidence="1" type="ORF">CAP_8728</name>
</gene>
<organism evidence="1 2">
    <name type="scientific">Chondromyces apiculatus DSM 436</name>
    <dbReference type="NCBI Taxonomy" id="1192034"/>
    <lineage>
        <taxon>Bacteria</taxon>
        <taxon>Pseudomonadati</taxon>
        <taxon>Myxococcota</taxon>
        <taxon>Polyangia</taxon>
        <taxon>Polyangiales</taxon>
        <taxon>Polyangiaceae</taxon>
        <taxon>Chondromyces</taxon>
    </lineage>
</organism>
<evidence type="ECO:0000313" key="2">
    <source>
        <dbReference type="Proteomes" id="UP000019678"/>
    </source>
</evidence>
<sequence length="43" mass="4382">MEPLLTDEDDAIAPWVVAVASVAPGWPVQPSGHARSGAGGRGR</sequence>
<dbReference type="STRING" id="1192034.CAP_8728"/>
<proteinExistence type="predicted"/>
<name>A0A017SXS2_9BACT</name>
<reference evidence="1 2" key="1">
    <citation type="submission" date="2013-05" db="EMBL/GenBank/DDBJ databases">
        <title>Genome assembly of Chondromyces apiculatus DSM 436.</title>
        <authorList>
            <person name="Sharma G."/>
            <person name="Khatri I."/>
            <person name="Kaur C."/>
            <person name="Mayilraj S."/>
            <person name="Subramanian S."/>
        </authorList>
    </citation>
    <scope>NUCLEOTIDE SEQUENCE [LARGE SCALE GENOMIC DNA]</scope>
    <source>
        <strain evidence="1 2">DSM 436</strain>
    </source>
</reference>
<accession>A0A017SXS2</accession>
<evidence type="ECO:0000313" key="1">
    <source>
        <dbReference type="EMBL" id="EYF01071.1"/>
    </source>
</evidence>
<protein>
    <submittedName>
        <fullName evidence="1">Uncharacterized protein</fullName>
    </submittedName>
</protein>
<dbReference type="EMBL" id="ASRX01000090">
    <property type="protein sequence ID" value="EYF01071.1"/>
    <property type="molecule type" value="Genomic_DNA"/>
</dbReference>
<dbReference type="AlphaFoldDB" id="A0A017SXS2"/>
<keyword evidence="2" id="KW-1185">Reference proteome</keyword>